<dbReference type="AlphaFoldDB" id="A0AAF0F104"/>
<dbReference type="InterPro" id="IPR051938">
    <property type="entry name" value="Apopto_cytoskel_mod"/>
</dbReference>
<keyword evidence="1" id="KW-0143">Chaperone</keyword>
<protein>
    <submittedName>
        <fullName evidence="4">Peroxisome-assembly ATPase</fullName>
        <ecNumber evidence="4">3.6.4.7</ecNumber>
    </submittedName>
</protein>
<evidence type="ECO:0000256" key="1">
    <source>
        <dbReference type="ARBA" id="ARBA00023186"/>
    </source>
</evidence>
<dbReference type="Proteomes" id="UP001217754">
    <property type="component" value="Chromosome 2"/>
</dbReference>
<dbReference type="PROSITE" id="PS50076">
    <property type="entry name" value="DNAJ_2"/>
    <property type="match status" value="1"/>
</dbReference>
<dbReference type="InterPro" id="IPR018253">
    <property type="entry name" value="DnaJ_domain_CS"/>
</dbReference>
<evidence type="ECO:0000313" key="4">
    <source>
        <dbReference type="EMBL" id="WFD38780.1"/>
    </source>
</evidence>
<dbReference type="GeneID" id="85225393"/>
<dbReference type="EC" id="3.6.4.7" evidence="4"/>
<dbReference type="InterPro" id="IPR001623">
    <property type="entry name" value="DnaJ_domain"/>
</dbReference>
<evidence type="ECO:0000313" key="5">
    <source>
        <dbReference type="Proteomes" id="UP001217754"/>
    </source>
</evidence>
<dbReference type="SMART" id="SM00271">
    <property type="entry name" value="DnaJ"/>
    <property type="match status" value="1"/>
</dbReference>
<dbReference type="PANTHER" id="PTHR44145">
    <property type="entry name" value="DNAJ HOMOLOG SUBFAMILY A MEMBER 3, MITOCHONDRIAL"/>
    <property type="match status" value="1"/>
</dbReference>
<dbReference type="GO" id="GO:0016787">
    <property type="term" value="F:hydrolase activity"/>
    <property type="evidence" value="ECO:0007669"/>
    <property type="project" value="UniProtKB-KW"/>
</dbReference>
<organism evidence="4 5">
    <name type="scientific">Malassezia japonica</name>
    <dbReference type="NCBI Taxonomy" id="223818"/>
    <lineage>
        <taxon>Eukaryota</taxon>
        <taxon>Fungi</taxon>
        <taxon>Dikarya</taxon>
        <taxon>Basidiomycota</taxon>
        <taxon>Ustilaginomycotina</taxon>
        <taxon>Malasseziomycetes</taxon>
        <taxon>Malasseziales</taxon>
        <taxon>Malasseziaceae</taxon>
        <taxon>Malassezia</taxon>
    </lineage>
</organism>
<gene>
    <name evidence="4" type="ORF">MJAP1_001744</name>
</gene>
<dbReference type="Pfam" id="PF00226">
    <property type="entry name" value="DnaJ"/>
    <property type="match status" value="1"/>
</dbReference>
<sequence length="229" mass="26011">MRRSGPWRPAAVVAPLRARAFHASAARCEEDLYQVLELQRGASKAQIKNQFYKLSKKYHPDVSKSEEGKQLFQRVSEAYATLGNDRKRREYDQQLAVRSHSAGASASAPTYDPGENMRRRATANYAWAYRQRTAKTHTSDYAPKPPPQSPGNASHLFTKMAERESRREFARQKAGTSGVYGNPDTFRVWSQKRWSQEEHQAEMMSPFLRFVQVAAVMGGAVWLSNKLLS</sequence>
<feature type="region of interest" description="Disordered" evidence="2">
    <location>
        <begin position="94"/>
        <end position="117"/>
    </location>
</feature>
<dbReference type="RefSeq" id="XP_060121677.1">
    <property type="nucleotide sequence ID" value="XM_060265694.1"/>
</dbReference>
<accession>A0AAF0F104</accession>
<proteinExistence type="predicted"/>
<evidence type="ECO:0000256" key="2">
    <source>
        <dbReference type="SAM" id="MobiDB-lite"/>
    </source>
</evidence>
<dbReference type="InterPro" id="IPR036869">
    <property type="entry name" value="J_dom_sf"/>
</dbReference>
<keyword evidence="4" id="KW-0378">Hydrolase</keyword>
<feature type="domain" description="J" evidence="3">
    <location>
        <begin position="31"/>
        <end position="95"/>
    </location>
</feature>
<name>A0AAF0F104_9BASI</name>
<dbReference type="PRINTS" id="PR00625">
    <property type="entry name" value="JDOMAIN"/>
</dbReference>
<evidence type="ECO:0000259" key="3">
    <source>
        <dbReference type="PROSITE" id="PS50076"/>
    </source>
</evidence>
<dbReference type="Gene3D" id="1.10.287.110">
    <property type="entry name" value="DnaJ domain"/>
    <property type="match status" value="1"/>
</dbReference>
<dbReference type="PROSITE" id="PS00636">
    <property type="entry name" value="DNAJ_1"/>
    <property type="match status" value="1"/>
</dbReference>
<reference evidence="4" key="1">
    <citation type="submission" date="2023-03" db="EMBL/GenBank/DDBJ databases">
        <title>Mating type loci evolution in Malassezia.</title>
        <authorList>
            <person name="Coelho M.A."/>
        </authorList>
    </citation>
    <scope>NUCLEOTIDE SEQUENCE</scope>
    <source>
        <strain evidence="4">CBS 9431</strain>
    </source>
</reference>
<dbReference type="SUPFAM" id="SSF46565">
    <property type="entry name" value="Chaperone J-domain"/>
    <property type="match status" value="1"/>
</dbReference>
<keyword evidence="5" id="KW-1185">Reference proteome</keyword>
<dbReference type="CDD" id="cd06257">
    <property type="entry name" value="DnaJ"/>
    <property type="match status" value="1"/>
</dbReference>
<dbReference type="PANTHER" id="PTHR44145:SF3">
    <property type="entry name" value="DNAJ HOMOLOG SUBFAMILY A MEMBER 3, MITOCHONDRIAL"/>
    <property type="match status" value="1"/>
</dbReference>
<dbReference type="EMBL" id="CP119959">
    <property type="protein sequence ID" value="WFD38780.1"/>
    <property type="molecule type" value="Genomic_DNA"/>
</dbReference>